<keyword evidence="1" id="KW-0472">Membrane</keyword>
<sequence length="329" mass="36693">MPCCERLERHPCLSPVKTMKDIANYSSRDWREISLAITSATRALICIRGKKLVLQVQLSSRGHACVAGIEMLGQASGGLAMKRHYYGPGHGPSTESLSFTEVQASDEATTLLSVEARICPAPASLCLRIQQWVVMSSVKADTILSKTPSTLICGHIGSGHTVVSRIVESRSPEIFKCRYCNIDYQLEIKEYPDDRSALVITKWLDLGSGLTPNDPRWRVHIGMGRHAELGASSEAGDVRRRFENGQGLSQDALSCQNESYVMTPNDRSGILDCWGKDIWIQQAGKRLTQSSDEPYTTLLRKMCKVILFLFLCFAYPKLILWWVVLLSRL</sequence>
<dbReference type="AlphaFoldDB" id="A0A0F4Z1S5"/>
<dbReference type="RefSeq" id="XP_013330425.1">
    <property type="nucleotide sequence ID" value="XM_013474971.1"/>
</dbReference>
<reference evidence="2 3" key="1">
    <citation type="submission" date="2015-04" db="EMBL/GenBank/DDBJ databases">
        <authorList>
            <person name="Heijne W.H."/>
            <person name="Fedorova N.D."/>
            <person name="Nierman W.C."/>
            <person name="Vollebregt A.W."/>
            <person name="Zhao Z."/>
            <person name="Wu L."/>
            <person name="Kumar M."/>
            <person name="Stam H."/>
            <person name="van den Berg M.A."/>
            <person name="Pel H.J."/>
        </authorList>
    </citation>
    <scope>NUCLEOTIDE SEQUENCE [LARGE SCALE GENOMIC DNA]</scope>
    <source>
        <strain evidence="2 3">CBS 393.64</strain>
    </source>
</reference>
<keyword evidence="3" id="KW-1185">Reference proteome</keyword>
<dbReference type="OrthoDB" id="3766406at2759"/>
<evidence type="ECO:0000256" key="1">
    <source>
        <dbReference type="SAM" id="Phobius"/>
    </source>
</evidence>
<dbReference type="Proteomes" id="UP000053958">
    <property type="component" value="Unassembled WGS sequence"/>
</dbReference>
<feature type="transmembrane region" description="Helical" evidence="1">
    <location>
        <begin position="305"/>
        <end position="324"/>
    </location>
</feature>
<protein>
    <submittedName>
        <fullName evidence="2">F-box domain-containing protein</fullName>
    </submittedName>
</protein>
<evidence type="ECO:0000313" key="2">
    <source>
        <dbReference type="EMBL" id="KKA23813.1"/>
    </source>
</evidence>
<keyword evidence="1" id="KW-1133">Transmembrane helix</keyword>
<name>A0A0F4Z1S5_RASE3</name>
<dbReference type="EMBL" id="LASV01000086">
    <property type="protein sequence ID" value="KKA23813.1"/>
    <property type="molecule type" value="Genomic_DNA"/>
</dbReference>
<keyword evidence="1" id="KW-0812">Transmembrane</keyword>
<dbReference type="STRING" id="1408163.A0A0F4Z1S5"/>
<accession>A0A0F4Z1S5</accession>
<dbReference type="GeneID" id="25314515"/>
<proteinExistence type="predicted"/>
<organism evidence="2 3">
    <name type="scientific">Rasamsonia emersonii (strain ATCC 16479 / CBS 393.64 / IMI 116815)</name>
    <dbReference type="NCBI Taxonomy" id="1408163"/>
    <lineage>
        <taxon>Eukaryota</taxon>
        <taxon>Fungi</taxon>
        <taxon>Dikarya</taxon>
        <taxon>Ascomycota</taxon>
        <taxon>Pezizomycotina</taxon>
        <taxon>Eurotiomycetes</taxon>
        <taxon>Eurotiomycetidae</taxon>
        <taxon>Eurotiales</taxon>
        <taxon>Trichocomaceae</taxon>
        <taxon>Rasamsonia</taxon>
    </lineage>
</organism>
<evidence type="ECO:0000313" key="3">
    <source>
        <dbReference type="Proteomes" id="UP000053958"/>
    </source>
</evidence>
<comment type="caution">
    <text evidence="2">The sequence shown here is derived from an EMBL/GenBank/DDBJ whole genome shotgun (WGS) entry which is preliminary data.</text>
</comment>
<gene>
    <name evidence="2" type="ORF">T310_2164</name>
</gene>